<evidence type="ECO:0000313" key="7">
    <source>
        <dbReference type="EMBL" id="URD76340.1"/>
    </source>
</evidence>
<protein>
    <recommendedName>
        <fullName evidence="3">Uncharacterized protein ycf72</fullName>
    </recommendedName>
</protein>
<evidence type="ECO:0000256" key="1">
    <source>
        <dbReference type="ARBA" id="ARBA00004229"/>
    </source>
</evidence>
<keyword evidence="4" id="KW-0150">Chloroplast</keyword>
<feature type="transmembrane region" description="Helical" evidence="6">
    <location>
        <begin position="57"/>
        <end position="81"/>
    </location>
</feature>
<name>A0A9E7EGD9_9LILI</name>
<evidence type="ECO:0000256" key="2">
    <source>
        <dbReference type="ARBA" id="ARBA00009599"/>
    </source>
</evidence>
<keyword evidence="6" id="KW-1133">Transmembrane helix</keyword>
<keyword evidence="6" id="KW-0812">Transmembrane</keyword>
<evidence type="ECO:0000256" key="4">
    <source>
        <dbReference type="ARBA" id="ARBA00022528"/>
    </source>
</evidence>
<dbReference type="EMBL" id="CP097502">
    <property type="protein sequence ID" value="URD76340.1"/>
    <property type="molecule type" value="Genomic_DNA"/>
</dbReference>
<accession>A0A9E7EGD9</accession>
<gene>
    <name evidence="7" type="ORF">MUK42_08775</name>
</gene>
<dbReference type="Proteomes" id="UP001055439">
    <property type="component" value="Chromosome 1"/>
</dbReference>
<dbReference type="PANTHER" id="PTHR37377:SF2">
    <property type="entry name" value="SMALL RIBOSOMAL SUBUNIT PROTEIN US2C"/>
    <property type="match status" value="1"/>
</dbReference>
<evidence type="ECO:0000256" key="3">
    <source>
        <dbReference type="ARBA" id="ARBA00021519"/>
    </source>
</evidence>
<proteinExistence type="inferred from homology"/>
<dbReference type="PANTHER" id="PTHR37377">
    <property type="entry name" value="RIBULOSE BISPHOSPHATE CARBOXYLASE LARGE CHAIN"/>
    <property type="match status" value="1"/>
</dbReference>
<feature type="non-terminal residue" evidence="7">
    <location>
        <position position="1"/>
    </location>
</feature>
<keyword evidence="8" id="KW-1185">Reference proteome</keyword>
<dbReference type="GO" id="GO:0009507">
    <property type="term" value="C:chloroplast"/>
    <property type="evidence" value="ECO:0007669"/>
    <property type="project" value="UniProtKB-SubCell"/>
</dbReference>
<sequence length="125" mass="14131">SPCITSHNHSQHLDPDLPKPFLFTPTLPTYLIIVKQFLGIKWTSPNRNLNVADLHSFAINFTTTLVALANCPPFLCVIFMLSMVVPKGISIEVSFTTNLYQTMKHSKEWSSIIDGIINDLRNIFQ</sequence>
<comment type="similarity">
    <text evidence="2">Belongs to the ycf72 family.</text>
</comment>
<evidence type="ECO:0000313" key="8">
    <source>
        <dbReference type="Proteomes" id="UP001055439"/>
    </source>
</evidence>
<evidence type="ECO:0000256" key="6">
    <source>
        <dbReference type="SAM" id="Phobius"/>
    </source>
</evidence>
<dbReference type="AlphaFoldDB" id="A0A9E7EGD9"/>
<evidence type="ECO:0000256" key="5">
    <source>
        <dbReference type="ARBA" id="ARBA00022640"/>
    </source>
</evidence>
<reference evidence="7" key="1">
    <citation type="submission" date="2022-05" db="EMBL/GenBank/DDBJ databases">
        <title>The Musa troglodytarum L. genome provides insights into the mechanism of non-climacteric behaviour and enrichment of carotenoids.</title>
        <authorList>
            <person name="Wang J."/>
        </authorList>
    </citation>
    <scope>NUCLEOTIDE SEQUENCE</scope>
    <source>
        <tissue evidence="7">Leaf</tissue>
    </source>
</reference>
<keyword evidence="6" id="KW-0472">Membrane</keyword>
<organism evidence="7 8">
    <name type="scientific">Musa troglodytarum</name>
    <name type="common">fe'i banana</name>
    <dbReference type="NCBI Taxonomy" id="320322"/>
    <lineage>
        <taxon>Eukaryota</taxon>
        <taxon>Viridiplantae</taxon>
        <taxon>Streptophyta</taxon>
        <taxon>Embryophyta</taxon>
        <taxon>Tracheophyta</taxon>
        <taxon>Spermatophyta</taxon>
        <taxon>Magnoliopsida</taxon>
        <taxon>Liliopsida</taxon>
        <taxon>Zingiberales</taxon>
        <taxon>Musaceae</taxon>
        <taxon>Musa</taxon>
    </lineage>
</organism>
<comment type="subcellular location">
    <subcellularLocation>
        <location evidence="1">Plastid</location>
        <location evidence="1">Chloroplast</location>
    </subcellularLocation>
</comment>
<dbReference type="InterPro" id="IPR038860">
    <property type="entry name" value="YCF72"/>
</dbReference>
<keyword evidence="5" id="KW-0934">Plastid</keyword>